<dbReference type="Proteomes" id="UP000054217">
    <property type="component" value="Unassembled WGS sequence"/>
</dbReference>
<sequence length="757" mass="83296">MPLPGTGPLSVHSSLGNAVQSKPKQAMVVRLSAETLEALESFPNHPEMHFDFGDNPGIYIGETFYAMRAQQESTPHEIYLRTSSAAKPNAPLKLYANVIGKFMVERQLGAKVTDGVRQRTMEAKKAHSERQAILLDRPPIPTPATKHTKRKTPGSGTVMKKTVVPVDQLRVPSTSSGSGRKVSPLPQNPPSSRANADVRRRLVHCLAIQPRQSDDAVRMVGGANISVQTREELLKLLEEVAEQTPVKKGDKSPRPWTLKTQTWTEVRPYEWPKLTEAERTSMARQARLALKALKIPEADPAWENVRYRQTGLLPTVPVPSTQSTTVPSAPLQSDTKRPVISKDAKQKAKVDGSRGKGEISMKDESAKVSASRPAISKRDEVEKRPGPSLDSSGAKAATTRRLPGSGYQAKKTSQTLTLKGEAPTEKFSASSDSRPSQRQSLPASLPRKPASPLPPPPGTVARKTIPVPPKPLKRDDEVDLEREREREQRERAKRKEAKLRERESEREKFNREKGAAPSTVKRKTTALEVEGARDEGRTSGSAPPPKRRKLEESSSSTVTSSSSRPREPQLLKEHGLVHPPPKVKEESSTPLRGFSSGQDRQSPSPAKVERPKTNGTSTKTRRKSPIYTSSEDEGEIPQSTPQPRRPSLPPAPTGTDLGTNGNESRHRPRASLPLPTDHAALRAQYRTSYAKYLDAFSKIVTQKRNIEAILNGESESDNDLMDPDELMKLTMEHKALKEELETIRGAYTNGTSSSPSE</sequence>
<reference evidence="4" key="2">
    <citation type="submission" date="2015-01" db="EMBL/GenBank/DDBJ databases">
        <title>Evolutionary Origins and Diversification of the Mycorrhizal Mutualists.</title>
        <authorList>
            <consortium name="DOE Joint Genome Institute"/>
            <consortium name="Mycorrhizal Genomics Consortium"/>
            <person name="Kohler A."/>
            <person name="Kuo A."/>
            <person name="Nagy L.G."/>
            <person name="Floudas D."/>
            <person name="Copeland A."/>
            <person name="Barry K.W."/>
            <person name="Cichocki N."/>
            <person name="Veneault-Fourrey C."/>
            <person name="LaButti K."/>
            <person name="Lindquist E.A."/>
            <person name="Lipzen A."/>
            <person name="Lundell T."/>
            <person name="Morin E."/>
            <person name="Murat C."/>
            <person name="Riley R."/>
            <person name="Ohm R."/>
            <person name="Sun H."/>
            <person name="Tunlid A."/>
            <person name="Henrissat B."/>
            <person name="Grigoriev I.V."/>
            <person name="Hibbett D.S."/>
            <person name="Martin F."/>
        </authorList>
    </citation>
    <scope>NUCLEOTIDE SEQUENCE [LARGE SCALE GENOMIC DNA]</scope>
    <source>
        <strain evidence="4">Marx 270</strain>
    </source>
</reference>
<organism evidence="3 4">
    <name type="scientific">Pisolithus tinctorius Marx 270</name>
    <dbReference type="NCBI Taxonomy" id="870435"/>
    <lineage>
        <taxon>Eukaryota</taxon>
        <taxon>Fungi</taxon>
        <taxon>Dikarya</taxon>
        <taxon>Basidiomycota</taxon>
        <taxon>Agaricomycotina</taxon>
        <taxon>Agaricomycetes</taxon>
        <taxon>Agaricomycetidae</taxon>
        <taxon>Boletales</taxon>
        <taxon>Sclerodermatineae</taxon>
        <taxon>Pisolithaceae</taxon>
        <taxon>Pisolithus</taxon>
    </lineage>
</organism>
<evidence type="ECO:0000259" key="2">
    <source>
        <dbReference type="Pfam" id="PF10390"/>
    </source>
</evidence>
<dbReference type="Gene3D" id="1.10.10.2670">
    <property type="entry name" value="E3 ubiquitin-protein ligase"/>
    <property type="match status" value="1"/>
</dbReference>
<dbReference type="InParanoid" id="A0A0C3PM39"/>
<feature type="compositionally biased region" description="Polar residues" evidence="1">
    <location>
        <begin position="427"/>
        <end position="439"/>
    </location>
</feature>
<evidence type="ECO:0000256" key="1">
    <source>
        <dbReference type="SAM" id="MobiDB-lite"/>
    </source>
</evidence>
<feature type="compositionally biased region" description="Basic and acidic residues" evidence="1">
    <location>
        <begin position="334"/>
        <end position="366"/>
    </location>
</feature>
<dbReference type="InterPro" id="IPR019464">
    <property type="entry name" value="ELL_N"/>
</dbReference>
<dbReference type="HOGENOM" id="CLU_012434_0_0_1"/>
<accession>A0A0C3PM39</accession>
<feature type="compositionally biased region" description="Basic and acidic residues" evidence="1">
    <location>
        <begin position="376"/>
        <end position="385"/>
    </location>
</feature>
<protein>
    <recommendedName>
        <fullName evidence="2">RNA polymerase II elongation factor ELL N-terminal domain-containing protein</fullName>
    </recommendedName>
</protein>
<dbReference type="GO" id="GO:0008023">
    <property type="term" value="C:transcription elongation factor complex"/>
    <property type="evidence" value="ECO:0007669"/>
    <property type="project" value="InterPro"/>
</dbReference>
<dbReference type="STRING" id="870435.A0A0C3PM39"/>
<feature type="domain" description="RNA polymerase II elongation factor ELL N-terminal" evidence="2">
    <location>
        <begin position="116"/>
        <end position="285"/>
    </location>
</feature>
<feature type="compositionally biased region" description="Polar residues" evidence="1">
    <location>
        <begin position="595"/>
        <end position="604"/>
    </location>
</feature>
<proteinExistence type="predicted"/>
<dbReference type="AlphaFoldDB" id="A0A0C3PM39"/>
<dbReference type="InterPro" id="IPR036390">
    <property type="entry name" value="WH_DNA-bd_sf"/>
</dbReference>
<dbReference type="EMBL" id="KN831954">
    <property type="protein sequence ID" value="KIO09374.1"/>
    <property type="molecule type" value="Genomic_DNA"/>
</dbReference>
<evidence type="ECO:0000313" key="3">
    <source>
        <dbReference type="EMBL" id="KIO09374.1"/>
    </source>
</evidence>
<reference evidence="3 4" key="1">
    <citation type="submission" date="2014-04" db="EMBL/GenBank/DDBJ databases">
        <authorList>
            <consortium name="DOE Joint Genome Institute"/>
            <person name="Kuo A."/>
            <person name="Kohler A."/>
            <person name="Costa M.D."/>
            <person name="Nagy L.G."/>
            <person name="Floudas D."/>
            <person name="Copeland A."/>
            <person name="Barry K.W."/>
            <person name="Cichocki N."/>
            <person name="Veneault-Fourrey C."/>
            <person name="LaButti K."/>
            <person name="Lindquist E.A."/>
            <person name="Lipzen A."/>
            <person name="Lundell T."/>
            <person name="Morin E."/>
            <person name="Murat C."/>
            <person name="Sun H."/>
            <person name="Tunlid A."/>
            <person name="Henrissat B."/>
            <person name="Grigoriev I.V."/>
            <person name="Hibbett D.S."/>
            <person name="Martin F."/>
            <person name="Nordberg H.P."/>
            <person name="Cantor M.N."/>
            <person name="Hua S.X."/>
        </authorList>
    </citation>
    <scope>NUCLEOTIDE SEQUENCE [LARGE SCALE GENOMIC DNA]</scope>
    <source>
        <strain evidence="3 4">Marx 270</strain>
    </source>
</reference>
<dbReference type="OrthoDB" id="2587563at2759"/>
<feature type="compositionally biased region" description="Basic and acidic residues" evidence="1">
    <location>
        <begin position="472"/>
        <end position="490"/>
    </location>
</feature>
<evidence type="ECO:0000313" key="4">
    <source>
        <dbReference type="Proteomes" id="UP000054217"/>
    </source>
</evidence>
<feature type="compositionally biased region" description="Basic and acidic residues" evidence="1">
    <location>
        <begin position="564"/>
        <end position="587"/>
    </location>
</feature>
<feature type="region of interest" description="Disordered" evidence="1">
    <location>
        <begin position="314"/>
        <end position="678"/>
    </location>
</feature>
<name>A0A0C3PM39_PISTI</name>
<dbReference type="Pfam" id="PF10390">
    <property type="entry name" value="ELL"/>
    <property type="match status" value="1"/>
</dbReference>
<feature type="compositionally biased region" description="Low complexity" evidence="1">
    <location>
        <begin position="553"/>
        <end position="563"/>
    </location>
</feature>
<feature type="region of interest" description="Disordered" evidence="1">
    <location>
        <begin position="124"/>
        <end position="195"/>
    </location>
</feature>
<feature type="compositionally biased region" description="Pro residues" evidence="1">
    <location>
        <begin position="643"/>
        <end position="652"/>
    </location>
</feature>
<feature type="compositionally biased region" description="Pro residues" evidence="1">
    <location>
        <begin position="449"/>
        <end position="458"/>
    </location>
</feature>
<feature type="compositionally biased region" description="Low complexity" evidence="1">
    <location>
        <begin position="314"/>
        <end position="328"/>
    </location>
</feature>
<gene>
    <name evidence="3" type="ORF">M404DRAFT_131684</name>
</gene>
<dbReference type="InterPro" id="IPR042065">
    <property type="entry name" value="E3_ELL-like"/>
</dbReference>
<keyword evidence="4" id="KW-1185">Reference proteome</keyword>
<dbReference type="GO" id="GO:0006368">
    <property type="term" value="P:transcription elongation by RNA polymerase II"/>
    <property type="evidence" value="ECO:0007669"/>
    <property type="project" value="InterPro"/>
</dbReference>
<feature type="compositionally biased region" description="Basic and acidic residues" evidence="1">
    <location>
        <begin position="498"/>
        <end position="514"/>
    </location>
</feature>
<dbReference type="SUPFAM" id="SSF46785">
    <property type="entry name" value="Winged helix' DNA-binding domain"/>
    <property type="match status" value="1"/>
</dbReference>